<keyword evidence="8 11" id="KW-0472">Membrane</keyword>
<dbReference type="EMBL" id="FOIA01000014">
    <property type="protein sequence ID" value="SET17216.1"/>
    <property type="molecule type" value="Genomic_DNA"/>
</dbReference>
<proteinExistence type="predicted"/>
<evidence type="ECO:0000256" key="3">
    <source>
        <dbReference type="ARBA" id="ARBA00004744"/>
    </source>
</evidence>
<dbReference type="Pfam" id="PF07219">
    <property type="entry name" value="HemY_N"/>
    <property type="match status" value="1"/>
</dbReference>
<evidence type="ECO:0000256" key="1">
    <source>
        <dbReference type="ARBA" id="ARBA00002962"/>
    </source>
</evidence>
<evidence type="ECO:0000259" key="12">
    <source>
        <dbReference type="Pfam" id="PF07219"/>
    </source>
</evidence>
<dbReference type="GO" id="GO:0005886">
    <property type="term" value="C:plasma membrane"/>
    <property type="evidence" value="ECO:0007669"/>
    <property type="project" value="UniProtKB-SubCell"/>
</dbReference>
<dbReference type="PROSITE" id="PS50005">
    <property type="entry name" value="TPR"/>
    <property type="match status" value="1"/>
</dbReference>
<sequence>MRLILWVLVLFAAAVAVALAIEEYGTGHLVVEVPQFEKIEVSLDYALAGLIAAFIVFYILVRILNGLLNRRDIRAESLMQTGIKAFFEGDYDYAKKCGAKGFKLAKTPLVKAINSVIAIRSAQQTADISTRNKLLEKTAKTLQDERALHLVTKAEMQLNDGNYQDALNTLQELYSTGGLQPTAVLELEMEAQRQSCNWDAVLEISRILIHRHPLNKKHYEAIQHHAHLENFKIKTTDLGALNKYWNSLSETEQKSSRVAAAATRAYIALGDCATAHKIVEQNVKTDWDPELIALYSECLNYHVNRQIECAEVWLKSQPNNAGLLLTLGKLCTHCELWGKAQNYLEASLSVEPTPIAHFALAQLNEKLGKHEQAMDQYNKALELTLKRSCSS</sequence>
<dbReference type="NCBIfam" id="TIGR00540">
    <property type="entry name" value="TPR_hemY_coli"/>
    <property type="match status" value="1"/>
</dbReference>
<evidence type="ECO:0000256" key="4">
    <source>
        <dbReference type="ARBA" id="ARBA00022475"/>
    </source>
</evidence>
<keyword evidence="14" id="KW-1185">Reference proteome</keyword>
<dbReference type="InterPro" id="IPR019734">
    <property type="entry name" value="TPR_rpt"/>
</dbReference>
<dbReference type="GO" id="GO:0006779">
    <property type="term" value="P:porphyrin-containing compound biosynthetic process"/>
    <property type="evidence" value="ECO:0007669"/>
    <property type="project" value="UniProtKB-KW"/>
</dbReference>
<evidence type="ECO:0000256" key="10">
    <source>
        <dbReference type="PROSITE-ProRule" id="PRU00339"/>
    </source>
</evidence>
<evidence type="ECO:0000256" key="5">
    <source>
        <dbReference type="ARBA" id="ARBA00022519"/>
    </source>
</evidence>
<comment type="pathway">
    <text evidence="3">Porphyrin-containing compound metabolism; protoheme biosynthesis.</text>
</comment>
<reference evidence="14" key="1">
    <citation type="submission" date="2016-10" db="EMBL/GenBank/DDBJ databases">
        <authorList>
            <person name="Varghese N."/>
            <person name="Submissions S."/>
        </authorList>
    </citation>
    <scope>NUCLEOTIDE SEQUENCE [LARGE SCALE GENOMIC DNA]</scope>
    <source>
        <strain evidence="14">Nm71</strain>
    </source>
</reference>
<keyword evidence="4" id="KW-1003">Cell membrane</keyword>
<comment type="subcellular location">
    <subcellularLocation>
        <location evidence="2">Cell inner membrane</location>
        <topology evidence="2">Multi-pass membrane protein</topology>
    </subcellularLocation>
</comment>
<evidence type="ECO:0000256" key="9">
    <source>
        <dbReference type="ARBA" id="ARBA00023244"/>
    </source>
</evidence>
<dbReference type="InterPro" id="IPR005254">
    <property type="entry name" value="Heme_biosyn_assoc_TPR_pro"/>
</dbReference>
<feature type="domain" description="HemY N-terminal" evidence="12">
    <location>
        <begin position="27"/>
        <end position="124"/>
    </location>
</feature>
<evidence type="ECO:0000256" key="8">
    <source>
        <dbReference type="ARBA" id="ARBA00023136"/>
    </source>
</evidence>
<feature type="transmembrane region" description="Helical" evidence="11">
    <location>
        <begin position="44"/>
        <end position="64"/>
    </location>
</feature>
<dbReference type="SMART" id="SM00028">
    <property type="entry name" value="TPR"/>
    <property type="match status" value="2"/>
</dbReference>
<dbReference type="RefSeq" id="WP_090658374.1">
    <property type="nucleotide sequence ID" value="NZ_FOIA01000014.1"/>
</dbReference>
<evidence type="ECO:0000256" key="7">
    <source>
        <dbReference type="ARBA" id="ARBA00022989"/>
    </source>
</evidence>
<dbReference type="InterPro" id="IPR010817">
    <property type="entry name" value="HemY_N"/>
</dbReference>
<name>A0A1I0CDV3_9PROT</name>
<evidence type="ECO:0000313" key="14">
    <source>
        <dbReference type="Proteomes" id="UP000199345"/>
    </source>
</evidence>
<dbReference type="GO" id="GO:0042168">
    <property type="term" value="P:heme metabolic process"/>
    <property type="evidence" value="ECO:0007669"/>
    <property type="project" value="InterPro"/>
</dbReference>
<dbReference type="UniPathway" id="UPA00252"/>
<feature type="repeat" description="TPR" evidence="10">
    <location>
        <begin position="354"/>
        <end position="387"/>
    </location>
</feature>
<dbReference type="InterPro" id="IPR011990">
    <property type="entry name" value="TPR-like_helical_dom_sf"/>
</dbReference>
<keyword evidence="6 11" id="KW-0812">Transmembrane</keyword>
<keyword evidence="5" id="KW-0997">Cell inner membrane</keyword>
<protein>
    <submittedName>
        <fullName evidence="13">HemY protein</fullName>
    </submittedName>
</protein>
<evidence type="ECO:0000256" key="2">
    <source>
        <dbReference type="ARBA" id="ARBA00004429"/>
    </source>
</evidence>
<dbReference type="Gene3D" id="1.25.40.10">
    <property type="entry name" value="Tetratricopeptide repeat domain"/>
    <property type="match status" value="1"/>
</dbReference>
<dbReference type="Proteomes" id="UP000199345">
    <property type="component" value="Unassembled WGS sequence"/>
</dbReference>
<dbReference type="SUPFAM" id="SSF48452">
    <property type="entry name" value="TPR-like"/>
    <property type="match status" value="2"/>
</dbReference>
<keyword evidence="10" id="KW-0802">TPR repeat</keyword>
<keyword evidence="7 11" id="KW-1133">Transmembrane helix</keyword>
<dbReference type="AlphaFoldDB" id="A0A1I0CDV3"/>
<evidence type="ECO:0000256" key="11">
    <source>
        <dbReference type="SAM" id="Phobius"/>
    </source>
</evidence>
<organism evidence="13 14">
    <name type="scientific">Nitrosomonas marina</name>
    <dbReference type="NCBI Taxonomy" id="917"/>
    <lineage>
        <taxon>Bacteria</taxon>
        <taxon>Pseudomonadati</taxon>
        <taxon>Pseudomonadota</taxon>
        <taxon>Betaproteobacteria</taxon>
        <taxon>Nitrosomonadales</taxon>
        <taxon>Nitrosomonadaceae</taxon>
        <taxon>Nitrosomonas</taxon>
    </lineage>
</organism>
<gene>
    <name evidence="13" type="ORF">SAMN05216326_11432</name>
</gene>
<keyword evidence="9" id="KW-0627">Porphyrin biosynthesis</keyword>
<evidence type="ECO:0000256" key="6">
    <source>
        <dbReference type="ARBA" id="ARBA00022692"/>
    </source>
</evidence>
<accession>A0A1I0CDV3</accession>
<evidence type="ECO:0000313" key="13">
    <source>
        <dbReference type="EMBL" id="SET17216.1"/>
    </source>
</evidence>
<dbReference type="OrthoDB" id="7053339at2"/>
<comment type="function">
    <text evidence="1">Involved in a late step of protoheme IX synthesis.</text>
</comment>